<dbReference type="SUPFAM" id="SSF50985">
    <property type="entry name" value="RCC1/BLIP-II"/>
    <property type="match status" value="1"/>
</dbReference>
<evidence type="ECO:0000313" key="5">
    <source>
        <dbReference type="EMBL" id="KAF7726903.1"/>
    </source>
</evidence>
<evidence type="ECO:0000259" key="4">
    <source>
        <dbReference type="Pfam" id="PF25390"/>
    </source>
</evidence>
<gene>
    <name evidence="5" type="ORF">EC973_008198</name>
</gene>
<dbReference type="GO" id="GO:0005085">
    <property type="term" value="F:guanyl-nucleotide exchange factor activity"/>
    <property type="evidence" value="ECO:0007669"/>
    <property type="project" value="TreeGrafter"/>
</dbReference>
<dbReference type="Proteomes" id="UP000605846">
    <property type="component" value="Unassembled WGS sequence"/>
</dbReference>
<dbReference type="InterPro" id="IPR051553">
    <property type="entry name" value="Ran_GTPase-activating"/>
</dbReference>
<sequence length="398" mass="42846">MSIPQLPKEMGQVLVFGSGDTGQLGLGEEMLIRKKPMPLRALDDKEIVDVACGGLHSIAITKDGQLWSWGCNDEGVLGRKGDEFEPAVVQDLEGVHIVKVACGDSISMALSDEGKLYCWGTFRCAEGGLGFTREIKKQEFPVLYEPLQRETIVDIAAGTDHCLALTDTGRVYGWGNGQQFQLGRRVIERRKQNGLVPELLGLRNIKAIGSGSYHSFALTHANELYAWGLNNYEQCGLLTEENSKSPSVVTAPTLVEGLVGQGQIKSVMAGEHHTVVLMENGAVFSFGRADSSQLGVPSETIAKYCSEGESNFKKAIGYPIRVEGLENITNMATGSNHVIAANQSGTAYTWGFGETHALGNGSDDDEEVPIVLSGQKLEGLKVVRVAAGAQHTIILARK</sequence>
<evidence type="ECO:0000256" key="2">
    <source>
        <dbReference type="ARBA" id="ARBA00022737"/>
    </source>
</evidence>
<keyword evidence="2" id="KW-0677">Repeat</keyword>
<evidence type="ECO:0000256" key="3">
    <source>
        <dbReference type="PROSITE-ProRule" id="PRU00235"/>
    </source>
</evidence>
<dbReference type="AlphaFoldDB" id="A0A8H7BN62"/>
<evidence type="ECO:0000313" key="6">
    <source>
        <dbReference type="Proteomes" id="UP000605846"/>
    </source>
</evidence>
<dbReference type="EMBL" id="JABAYA010000069">
    <property type="protein sequence ID" value="KAF7726903.1"/>
    <property type="molecule type" value="Genomic_DNA"/>
</dbReference>
<keyword evidence="6" id="KW-1185">Reference proteome</keyword>
<feature type="repeat" description="RCC1" evidence="3">
    <location>
        <begin position="64"/>
        <end position="113"/>
    </location>
</feature>
<dbReference type="PROSITE" id="PS00626">
    <property type="entry name" value="RCC1_2"/>
    <property type="match status" value="2"/>
</dbReference>
<feature type="repeat" description="RCC1" evidence="3">
    <location>
        <begin position="11"/>
        <end position="63"/>
    </location>
</feature>
<dbReference type="PANTHER" id="PTHR45982:SF1">
    <property type="entry name" value="REGULATOR OF CHROMOSOME CONDENSATION"/>
    <property type="match status" value="1"/>
</dbReference>
<feature type="domain" description="RCC1-like" evidence="4">
    <location>
        <begin position="12"/>
        <end position="394"/>
    </location>
</feature>
<feature type="repeat" description="RCC1" evidence="3">
    <location>
        <begin position="169"/>
        <end position="221"/>
    </location>
</feature>
<dbReference type="InterPro" id="IPR009091">
    <property type="entry name" value="RCC1/BLIP-II"/>
</dbReference>
<proteinExistence type="predicted"/>
<dbReference type="Pfam" id="PF25390">
    <property type="entry name" value="WD40_RLD"/>
    <property type="match status" value="1"/>
</dbReference>
<accession>A0A8H7BN62</accession>
<dbReference type="InterPro" id="IPR058923">
    <property type="entry name" value="RCC1-like_dom"/>
</dbReference>
<dbReference type="GO" id="GO:0005737">
    <property type="term" value="C:cytoplasm"/>
    <property type="evidence" value="ECO:0007669"/>
    <property type="project" value="TreeGrafter"/>
</dbReference>
<dbReference type="InterPro" id="IPR000408">
    <property type="entry name" value="Reg_chr_condens"/>
</dbReference>
<dbReference type="PRINTS" id="PR00633">
    <property type="entry name" value="RCCNDNSATION"/>
</dbReference>
<feature type="repeat" description="RCC1" evidence="3">
    <location>
        <begin position="345"/>
        <end position="398"/>
    </location>
</feature>
<feature type="repeat" description="RCC1" evidence="3">
    <location>
        <begin position="114"/>
        <end position="168"/>
    </location>
</feature>
<protein>
    <recommendedName>
        <fullName evidence="4">RCC1-like domain-containing protein</fullName>
    </recommendedName>
</protein>
<name>A0A8H7BN62_9FUNG</name>
<evidence type="ECO:0000256" key="1">
    <source>
        <dbReference type="ARBA" id="ARBA00022658"/>
    </source>
</evidence>
<dbReference type="OrthoDB" id="61110at2759"/>
<dbReference type="PANTHER" id="PTHR45982">
    <property type="entry name" value="REGULATOR OF CHROMOSOME CONDENSATION"/>
    <property type="match status" value="1"/>
</dbReference>
<dbReference type="Gene3D" id="2.130.10.30">
    <property type="entry name" value="Regulator of chromosome condensation 1/beta-lactamase-inhibitor protein II"/>
    <property type="match status" value="1"/>
</dbReference>
<comment type="caution">
    <text evidence="5">The sequence shown here is derived from an EMBL/GenBank/DDBJ whole genome shotgun (WGS) entry which is preliminary data.</text>
</comment>
<dbReference type="PROSITE" id="PS50012">
    <property type="entry name" value="RCC1_3"/>
    <property type="match status" value="7"/>
</dbReference>
<keyword evidence="1" id="KW-0344">Guanine-nucleotide releasing factor</keyword>
<organism evidence="5 6">
    <name type="scientific">Apophysomyces ossiformis</name>
    <dbReference type="NCBI Taxonomy" id="679940"/>
    <lineage>
        <taxon>Eukaryota</taxon>
        <taxon>Fungi</taxon>
        <taxon>Fungi incertae sedis</taxon>
        <taxon>Mucoromycota</taxon>
        <taxon>Mucoromycotina</taxon>
        <taxon>Mucoromycetes</taxon>
        <taxon>Mucorales</taxon>
        <taxon>Mucorineae</taxon>
        <taxon>Mucoraceae</taxon>
        <taxon>Apophysomyces</taxon>
    </lineage>
</organism>
<feature type="repeat" description="RCC1" evidence="3">
    <location>
        <begin position="222"/>
        <end position="280"/>
    </location>
</feature>
<feature type="repeat" description="RCC1" evidence="3">
    <location>
        <begin position="281"/>
        <end position="344"/>
    </location>
</feature>
<reference evidence="5" key="1">
    <citation type="submission" date="2020-01" db="EMBL/GenBank/DDBJ databases">
        <title>Genome Sequencing of Three Apophysomyces-Like Fungal Strains Confirms a Novel Fungal Genus in the Mucoromycota with divergent Burkholderia-like Endosymbiotic Bacteria.</title>
        <authorList>
            <person name="Stajich J.E."/>
            <person name="Macias A.M."/>
            <person name="Carter-House D."/>
            <person name="Lovett B."/>
            <person name="Kasson L.R."/>
            <person name="Berry K."/>
            <person name="Grigoriev I."/>
            <person name="Chang Y."/>
            <person name="Spatafora J."/>
            <person name="Kasson M.T."/>
        </authorList>
    </citation>
    <scope>NUCLEOTIDE SEQUENCE</scope>
    <source>
        <strain evidence="5">NRRL A-21654</strain>
    </source>
</reference>